<dbReference type="PROSITE" id="PS00107">
    <property type="entry name" value="PROTEIN_KINASE_ATP"/>
    <property type="match status" value="1"/>
</dbReference>
<evidence type="ECO:0000259" key="9">
    <source>
        <dbReference type="PROSITE" id="PS50011"/>
    </source>
</evidence>
<keyword evidence="2" id="KW-0723">Serine/threonine-protein kinase</keyword>
<dbReference type="SUPFAM" id="SSF53955">
    <property type="entry name" value="Lysozyme-like"/>
    <property type="match status" value="1"/>
</dbReference>
<evidence type="ECO:0000256" key="3">
    <source>
        <dbReference type="ARBA" id="ARBA00022679"/>
    </source>
</evidence>
<evidence type="ECO:0000313" key="10">
    <source>
        <dbReference type="EMBL" id="MBA2890951.1"/>
    </source>
</evidence>
<dbReference type="Gene3D" id="3.30.200.20">
    <property type="entry name" value="Phosphorylase Kinase, domain 1"/>
    <property type="match status" value="1"/>
</dbReference>
<feature type="domain" description="Protein kinase" evidence="9">
    <location>
        <begin position="13"/>
        <end position="268"/>
    </location>
</feature>
<evidence type="ECO:0000256" key="2">
    <source>
        <dbReference type="ARBA" id="ARBA00022527"/>
    </source>
</evidence>
<keyword evidence="3" id="KW-0808">Transferase</keyword>
<dbReference type="PANTHER" id="PTHR43289">
    <property type="entry name" value="MITOGEN-ACTIVATED PROTEIN KINASE KINASE KINASE 20-RELATED"/>
    <property type="match status" value="1"/>
</dbReference>
<dbReference type="PROSITE" id="PS50011">
    <property type="entry name" value="PROTEIN_KINASE_DOM"/>
    <property type="match status" value="1"/>
</dbReference>
<dbReference type="InterPro" id="IPR023346">
    <property type="entry name" value="Lysozyme-like_dom_sf"/>
</dbReference>
<protein>
    <recommendedName>
        <fullName evidence="1">non-specific serine/threonine protein kinase</fullName>
        <ecNumber evidence="1">2.7.11.1</ecNumber>
    </recommendedName>
</protein>
<dbReference type="SMART" id="SM00220">
    <property type="entry name" value="S_TKc"/>
    <property type="match status" value="1"/>
</dbReference>
<dbReference type="GO" id="GO:0004674">
    <property type="term" value="F:protein serine/threonine kinase activity"/>
    <property type="evidence" value="ECO:0007669"/>
    <property type="project" value="UniProtKB-KW"/>
</dbReference>
<keyword evidence="4 7" id="KW-0547">Nucleotide-binding</keyword>
<dbReference type="Proteomes" id="UP000530928">
    <property type="component" value="Unassembled WGS sequence"/>
</dbReference>
<feature type="binding site" evidence="7">
    <location>
        <position position="46"/>
    </location>
    <ligand>
        <name>ATP</name>
        <dbReference type="ChEBI" id="CHEBI:30616"/>
    </ligand>
</feature>
<feature type="transmembrane region" description="Helical" evidence="8">
    <location>
        <begin position="305"/>
        <end position="326"/>
    </location>
</feature>
<dbReference type="Gene3D" id="1.10.530.10">
    <property type="match status" value="1"/>
</dbReference>
<dbReference type="EMBL" id="JACDUR010000002">
    <property type="protein sequence ID" value="MBA2890951.1"/>
    <property type="molecule type" value="Genomic_DNA"/>
</dbReference>
<dbReference type="AlphaFoldDB" id="A0A7W0HPU7"/>
<dbReference type="PANTHER" id="PTHR43289:SF6">
    <property type="entry name" value="SERINE_THREONINE-PROTEIN KINASE NEKL-3"/>
    <property type="match status" value="1"/>
</dbReference>
<dbReference type="RefSeq" id="WP_181609720.1">
    <property type="nucleotide sequence ID" value="NZ_BAABAM010000006.1"/>
</dbReference>
<organism evidence="10 11">
    <name type="scientific">Nonomuraea soli</name>
    <dbReference type="NCBI Taxonomy" id="1032476"/>
    <lineage>
        <taxon>Bacteria</taxon>
        <taxon>Bacillati</taxon>
        <taxon>Actinomycetota</taxon>
        <taxon>Actinomycetes</taxon>
        <taxon>Streptosporangiales</taxon>
        <taxon>Streptosporangiaceae</taxon>
        <taxon>Nonomuraea</taxon>
    </lineage>
</organism>
<dbReference type="EC" id="2.7.11.1" evidence="1"/>
<proteinExistence type="predicted"/>
<evidence type="ECO:0000256" key="4">
    <source>
        <dbReference type="ARBA" id="ARBA00022741"/>
    </source>
</evidence>
<comment type="caution">
    <text evidence="10">The sequence shown here is derived from an EMBL/GenBank/DDBJ whole genome shotgun (WGS) entry which is preliminary data.</text>
</comment>
<dbReference type="GO" id="GO:0005524">
    <property type="term" value="F:ATP binding"/>
    <property type="evidence" value="ECO:0007669"/>
    <property type="project" value="UniProtKB-UniRule"/>
</dbReference>
<name>A0A7W0HPU7_9ACTN</name>
<dbReference type="Pfam" id="PF00069">
    <property type="entry name" value="Pkinase"/>
    <property type="match status" value="1"/>
</dbReference>
<keyword evidence="5" id="KW-0418">Kinase</keyword>
<evidence type="ECO:0000313" key="11">
    <source>
        <dbReference type="Proteomes" id="UP000530928"/>
    </source>
</evidence>
<evidence type="ECO:0000256" key="5">
    <source>
        <dbReference type="ARBA" id="ARBA00022777"/>
    </source>
</evidence>
<evidence type="ECO:0000256" key="6">
    <source>
        <dbReference type="ARBA" id="ARBA00022840"/>
    </source>
</evidence>
<evidence type="ECO:0000256" key="1">
    <source>
        <dbReference type="ARBA" id="ARBA00012513"/>
    </source>
</evidence>
<keyword evidence="6 7" id="KW-0067">ATP-binding</keyword>
<accession>A0A7W0HPU7</accession>
<keyword evidence="8" id="KW-0812">Transmembrane</keyword>
<evidence type="ECO:0000256" key="8">
    <source>
        <dbReference type="SAM" id="Phobius"/>
    </source>
</evidence>
<keyword evidence="11" id="KW-1185">Reference proteome</keyword>
<dbReference type="Gene3D" id="1.10.510.10">
    <property type="entry name" value="Transferase(Phosphotransferase) domain 1"/>
    <property type="match status" value="1"/>
</dbReference>
<keyword evidence="8" id="KW-0472">Membrane</keyword>
<dbReference type="SUPFAM" id="SSF56112">
    <property type="entry name" value="Protein kinase-like (PK-like)"/>
    <property type="match status" value="1"/>
</dbReference>
<reference evidence="10 11" key="1">
    <citation type="submission" date="2020-07" db="EMBL/GenBank/DDBJ databases">
        <title>Genomic Encyclopedia of Type Strains, Phase IV (KMG-IV): sequencing the most valuable type-strain genomes for metagenomic binning, comparative biology and taxonomic classification.</title>
        <authorList>
            <person name="Goeker M."/>
        </authorList>
    </citation>
    <scope>NUCLEOTIDE SEQUENCE [LARGE SCALE GENOMIC DNA]</scope>
    <source>
        <strain evidence="10 11">DSM 45533</strain>
    </source>
</reference>
<evidence type="ECO:0000256" key="7">
    <source>
        <dbReference type="PROSITE-ProRule" id="PRU10141"/>
    </source>
</evidence>
<gene>
    <name evidence="10" type="ORF">HNR30_002292</name>
</gene>
<dbReference type="InterPro" id="IPR000719">
    <property type="entry name" value="Prot_kinase_dom"/>
</dbReference>
<dbReference type="InterPro" id="IPR011009">
    <property type="entry name" value="Kinase-like_dom_sf"/>
</dbReference>
<dbReference type="InterPro" id="IPR017441">
    <property type="entry name" value="Protein_kinase_ATP_BS"/>
</dbReference>
<keyword evidence="8" id="KW-1133">Transmembrane helix</keyword>
<sequence>MTSREERESAGRFALLRRLGAGAFATVYEASDTLGGAGREDLVAVKVLAEHVAERHDLRRRFAEEVRILRTADSRHLVKVVDADLDADRPYYAMTLANGGTLQNLLADGTPLPVERVVEVVDQVAKGVQALHRVMAVHRDLKPANVLVHHERDGSDRYLVSDLGLAKEWAESSGFTVSAGTPGYRSPEQRRHEAKDIDARTDVYGLGAITFHMLTGQAPDEYERLAPSRLRPGLPRAADEVVLRALEQERERRWPSAPAFSAALTAAITGDRASAGPVGGAGAADVGEDMGAAVAGAGGSGRKRVWLYGGAGAVLLAVIAAAIILVTRSATPDPATAYLRAGTDIPRQYHQAIVTAGTWCQVEGLSPALVAAMLKAESGFDPALVDDAMTEYGIARWTPRVLMAYLPPEEQHESAAKEVAFDPDRAITAMGALMCAWGGQVEQVPGDPSLKLAAVYRTSADTLIEEKGIPERLTGYISKVARYLADYRP</sequence>
<dbReference type="CDD" id="cd14014">
    <property type="entry name" value="STKc_PknB_like"/>
    <property type="match status" value="1"/>
</dbReference>